<dbReference type="EMBL" id="GGEC01034761">
    <property type="protein sequence ID" value="MBX15245.1"/>
    <property type="molecule type" value="Transcribed_RNA"/>
</dbReference>
<organism evidence="1">
    <name type="scientific">Rhizophora mucronata</name>
    <name type="common">Asiatic mangrove</name>
    <dbReference type="NCBI Taxonomy" id="61149"/>
    <lineage>
        <taxon>Eukaryota</taxon>
        <taxon>Viridiplantae</taxon>
        <taxon>Streptophyta</taxon>
        <taxon>Embryophyta</taxon>
        <taxon>Tracheophyta</taxon>
        <taxon>Spermatophyta</taxon>
        <taxon>Magnoliopsida</taxon>
        <taxon>eudicotyledons</taxon>
        <taxon>Gunneridae</taxon>
        <taxon>Pentapetalae</taxon>
        <taxon>rosids</taxon>
        <taxon>fabids</taxon>
        <taxon>Malpighiales</taxon>
        <taxon>Rhizophoraceae</taxon>
        <taxon>Rhizophora</taxon>
    </lineage>
</organism>
<proteinExistence type="predicted"/>
<accession>A0A2P2LB88</accession>
<evidence type="ECO:0000313" key="1">
    <source>
        <dbReference type="EMBL" id="MBX15245.1"/>
    </source>
</evidence>
<name>A0A2P2LB88_RHIMU</name>
<sequence>MLKYVHMFIQKVGKVKPKEKSNLDLRS</sequence>
<dbReference type="AlphaFoldDB" id="A0A2P2LB88"/>
<reference evidence="1" key="1">
    <citation type="submission" date="2018-02" db="EMBL/GenBank/DDBJ databases">
        <title>Rhizophora mucronata_Transcriptome.</title>
        <authorList>
            <person name="Meera S.P."/>
            <person name="Sreeshan A."/>
            <person name="Augustine A."/>
        </authorList>
    </citation>
    <scope>NUCLEOTIDE SEQUENCE</scope>
    <source>
        <tissue evidence="1">Leaf</tissue>
    </source>
</reference>
<protein>
    <submittedName>
        <fullName evidence="1">Uncharacterized protein</fullName>
    </submittedName>
</protein>